<dbReference type="Pfam" id="PF18759">
    <property type="entry name" value="Plavaka"/>
    <property type="match status" value="1"/>
</dbReference>
<feature type="region of interest" description="Disordered" evidence="1">
    <location>
        <begin position="128"/>
        <end position="197"/>
    </location>
</feature>
<reference evidence="2 3" key="1">
    <citation type="submission" date="2019-01" db="EMBL/GenBank/DDBJ databases">
        <title>Draft genome sequences of three monokaryotic isolates of the white-rot basidiomycete fungus Dichomitus squalens.</title>
        <authorList>
            <consortium name="DOE Joint Genome Institute"/>
            <person name="Lopez S.C."/>
            <person name="Andreopoulos B."/>
            <person name="Pangilinan J."/>
            <person name="Lipzen A."/>
            <person name="Riley R."/>
            <person name="Ahrendt S."/>
            <person name="Ng V."/>
            <person name="Barry K."/>
            <person name="Daum C."/>
            <person name="Grigoriev I.V."/>
            <person name="Hilden K.S."/>
            <person name="Makela M.R."/>
            <person name="de Vries R.P."/>
        </authorList>
    </citation>
    <scope>NUCLEOTIDE SEQUENCE [LARGE SCALE GENOMIC DNA]</scope>
    <source>
        <strain evidence="2 3">CBS 464.89</strain>
    </source>
</reference>
<proteinExistence type="predicted"/>
<feature type="region of interest" description="Disordered" evidence="1">
    <location>
        <begin position="1214"/>
        <end position="1320"/>
    </location>
</feature>
<evidence type="ECO:0000313" key="2">
    <source>
        <dbReference type="EMBL" id="TBU51329.1"/>
    </source>
</evidence>
<dbReference type="STRING" id="114155.A0A4Q9P9K6"/>
<dbReference type="Proteomes" id="UP000292082">
    <property type="component" value="Unassembled WGS sequence"/>
</dbReference>
<feature type="compositionally biased region" description="Pro residues" evidence="1">
    <location>
        <begin position="172"/>
        <end position="193"/>
    </location>
</feature>
<feature type="compositionally biased region" description="Acidic residues" evidence="1">
    <location>
        <begin position="1237"/>
        <end position="1249"/>
    </location>
</feature>
<dbReference type="EMBL" id="ML145339">
    <property type="protein sequence ID" value="TBU51329.1"/>
    <property type="molecule type" value="Genomic_DNA"/>
</dbReference>
<keyword evidence="3" id="KW-1185">Reference proteome</keyword>
<organism evidence="2 3">
    <name type="scientific">Dichomitus squalens</name>
    <dbReference type="NCBI Taxonomy" id="114155"/>
    <lineage>
        <taxon>Eukaryota</taxon>
        <taxon>Fungi</taxon>
        <taxon>Dikarya</taxon>
        <taxon>Basidiomycota</taxon>
        <taxon>Agaricomycotina</taxon>
        <taxon>Agaricomycetes</taxon>
        <taxon>Polyporales</taxon>
        <taxon>Polyporaceae</taxon>
        <taxon>Dichomitus</taxon>
    </lineage>
</organism>
<feature type="compositionally biased region" description="Basic residues" evidence="1">
    <location>
        <begin position="932"/>
        <end position="952"/>
    </location>
</feature>
<evidence type="ECO:0000256" key="1">
    <source>
        <dbReference type="SAM" id="MobiDB-lite"/>
    </source>
</evidence>
<name>A0A4Q9P9K6_9APHY</name>
<feature type="compositionally biased region" description="Acidic residues" evidence="1">
    <location>
        <begin position="1277"/>
        <end position="1314"/>
    </location>
</feature>
<evidence type="ECO:0000313" key="3">
    <source>
        <dbReference type="Proteomes" id="UP000292082"/>
    </source>
</evidence>
<dbReference type="InterPro" id="IPR041078">
    <property type="entry name" value="Plavaka"/>
</dbReference>
<feature type="region of interest" description="Disordered" evidence="1">
    <location>
        <begin position="926"/>
        <end position="971"/>
    </location>
</feature>
<protein>
    <submittedName>
        <fullName evidence="2">Uncharacterized protein</fullName>
    </submittedName>
</protein>
<feature type="compositionally biased region" description="Pro residues" evidence="1">
    <location>
        <begin position="1218"/>
        <end position="1229"/>
    </location>
</feature>
<accession>A0A4Q9P9K6</accession>
<sequence length="1382" mass="157204">MPKEACYGCKATFSNLSSHLESCSKAHKFYDGGLRRRVDIKGKKKQVRDALAQRKVEEQRAKVAAQKDRLAARRAHLEAEREASIPVMLMPETEGRRKQRIPARLADLLPASLKGLPDFVLKPRVVTATGRRSDPGPSAIPPTPGCHAPSPRPRATVEDAPDEEMEGVEPAIDPPPSRSPSPLPSRSPSPPPINTRANRFGVFRQYPTVPQNNPEAGLTLEAFSDASTHLRAPADPSERDPFRRFGPTVRTWFSHAKDVAANSFAPFLNWSTFKLMEWQYTGSLTKSGGELQRLVDEVLLDDRFQKDDLVHFNVEREQRRLDEYQATGGAFSAADGWREESVMLHLPKPGLQQEDEEHAPAFVVDKIWMRSPLEVLKAAFQDTSARKFHWFPQRLFRRVATPENPDARPERLFTDVYNSDAMIREHEEVQRRPRNSDDAPGVEYVVGGIIVYSDSTHLTNFGTASLWPIYAFFANLSKYLRFKPSMFAAHHFAYVPSLPDTLLRFYEEMFVVPASAAVIRLLKYQLMEKVWLLLLDAEFMHAWEHGVLILCGDGITRRVFPRIFMYLADYPEKCLVACLKTLARCACPDCTTDKSNFWKMGTKSDMAARKKNARKDTTIFHDAIARARRWIFEDGMPPDGAHIKKTRLGLFSMAPVRSAFSQRFASFGQNVYKLFVPDLMHEFELGVWKGTFTHLIRILIAVGEDGVQKLDERFSMMPTFGRATIRRFTDNVSAMKKMAARDFEQMLKCSIPCFENLLPEPANSIVLTMLFELVMWHAFAKLQLHSESTLTAFETSTSTLGQAMRASLRHVCSQYSIQGLPRETQSRQRRKARRAAAALQNDQTATMSSKIKKFNVLNTPKYHRLGDYPRSIVEFGTSDNMSTQVGEFEHQRVKQFYRRTNKNRTFGCQIALEVRRANILNKIAQVQAQPAKPRKQRRKPKKAQPSRGRRLHLHFDDPQPLPPTQPNEHYHISDDKRYPIKLDDFLFENDGDVACENFTWDLKAHIFRWLPGGEQLSPDYVPTLDDIASVRIENNRLYRHKVLRVNYTTYNMRPDQDSINPRTHPDVMMLAPEGSPHPYLYARIIGIFHVDAYRAGESLDGSDDTDTEAIQVLWVRWFDLDPRAPGGFKARRLPRLNRRDNDVFGFLSPNQVLRAAYLMPAFTHGQSDEALPGYSVARREEEEDVDWKFHYVGIFADRDMFMRYYGGAVGHQLHHPGQPHPAPVAPEPITPLAGDAYADEGDEEHEDDASDIRDPLDDPQEQPQEVHGEYEGQAGEYLDDSEEDEEDGEYDDDGEYTESEDSEDDTVLGPEDGEIPMGHDNAELDRVGFAAILCPPKQLAPEDEEDVVGMIKAKAQSPLVSHDKQASKCRLLEQRIDNPGVS</sequence>
<gene>
    <name evidence="2" type="ORF">BD310DRAFT_982703</name>
</gene>